<reference evidence="2 3" key="1">
    <citation type="submission" date="2020-10" db="EMBL/GenBank/DDBJ databases">
        <title>Connecting structure to function with the recovery of over 1000 high-quality activated sludge metagenome-assembled genomes encoding full-length rRNA genes using long-read sequencing.</title>
        <authorList>
            <person name="Singleton C.M."/>
            <person name="Petriglieri F."/>
            <person name="Kristensen J.M."/>
            <person name="Kirkegaard R.H."/>
            <person name="Michaelsen T.Y."/>
            <person name="Andersen M.H."/>
            <person name="Karst S.M."/>
            <person name="Dueholm M.S."/>
            <person name="Nielsen P.H."/>
            <person name="Albertsen M."/>
        </authorList>
    </citation>
    <scope>NUCLEOTIDE SEQUENCE [LARGE SCALE GENOMIC DNA]</scope>
    <source>
        <strain evidence="2">Ega_18-Q3-R5-49_MAXAC.001</strain>
    </source>
</reference>
<evidence type="ECO:0000313" key="3">
    <source>
        <dbReference type="Proteomes" id="UP000726105"/>
    </source>
</evidence>
<feature type="region of interest" description="Disordered" evidence="1">
    <location>
        <begin position="54"/>
        <end position="85"/>
    </location>
</feature>
<gene>
    <name evidence="2" type="ORF">IPI13_17880</name>
</gene>
<proteinExistence type="predicted"/>
<dbReference type="EMBL" id="JADJIB010000018">
    <property type="protein sequence ID" value="MBK7274919.1"/>
    <property type="molecule type" value="Genomic_DNA"/>
</dbReference>
<comment type="caution">
    <text evidence="2">The sequence shown here is derived from an EMBL/GenBank/DDBJ whole genome shotgun (WGS) entry which is preliminary data.</text>
</comment>
<dbReference type="AlphaFoldDB" id="A0A935IMM8"/>
<accession>A0A935IMM8</accession>
<evidence type="ECO:0000313" key="2">
    <source>
        <dbReference type="EMBL" id="MBK7274919.1"/>
    </source>
</evidence>
<feature type="compositionally biased region" description="Polar residues" evidence="1">
    <location>
        <begin position="64"/>
        <end position="74"/>
    </location>
</feature>
<evidence type="ECO:0000256" key="1">
    <source>
        <dbReference type="SAM" id="MobiDB-lite"/>
    </source>
</evidence>
<sequence length="409" mass="43696">MTATTDRCPGCHGSGIEMSGVTYAGMSEYVGCHECGPECPDDCGCRASDATERPESIAPRHPGATQSPDGSQGATEGLRGAESAVSDAEAAEWGALADAATEGPWRVSGRRVLGEGYGAEFVGIPDTAADAAFVAKSRWIVPRLLADRERLTGEASRVPVLLADKAALMGDVDRLTAERDGARGMRVIATRAFETTRRVLQEASGLPDDIDDPDCRDEMVLALRPRAEKAEAENARLVEEATVSAALLETEIAKREAAEMRANRATADLDALESEDRRQDVQAKHWREVLRIRRELDGIRREMNDVTEIIAEALGYRPSGLPLDGWPHLSTTGDHTPTSLAAEAAGVLAKASRLRAGIEALAAEMQSDTCPACHAYYADEGSTTWGCDHTEGMQHAGDMLRALLAEGGE</sequence>
<name>A0A935IMM8_9MICO</name>
<protein>
    <submittedName>
        <fullName evidence="2">Uncharacterized protein</fullName>
    </submittedName>
</protein>
<dbReference type="Proteomes" id="UP000726105">
    <property type="component" value="Unassembled WGS sequence"/>
</dbReference>
<organism evidence="2 3">
    <name type="scientific">Candidatus Phosphoribacter hodrii</name>
    <dbReference type="NCBI Taxonomy" id="2953743"/>
    <lineage>
        <taxon>Bacteria</taxon>
        <taxon>Bacillati</taxon>
        <taxon>Actinomycetota</taxon>
        <taxon>Actinomycetes</taxon>
        <taxon>Micrococcales</taxon>
        <taxon>Dermatophilaceae</taxon>
        <taxon>Candidatus Phosphoribacter</taxon>
    </lineage>
</organism>